<dbReference type="GO" id="GO:0055085">
    <property type="term" value="P:transmembrane transport"/>
    <property type="evidence" value="ECO:0007669"/>
    <property type="project" value="InterPro"/>
</dbReference>
<dbReference type="EMBL" id="LLXU01000098">
    <property type="protein sequence ID" value="KRG40409.1"/>
    <property type="molecule type" value="Genomic_DNA"/>
</dbReference>
<keyword evidence="4" id="KW-1185">Reference proteome</keyword>
<organism evidence="3 4">
    <name type="scientific">Stenotrophomonas panacihumi</name>
    <dbReference type="NCBI Taxonomy" id="676599"/>
    <lineage>
        <taxon>Bacteria</taxon>
        <taxon>Pseudomonadati</taxon>
        <taxon>Pseudomonadota</taxon>
        <taxon>Gammaproteobacteria</taxon>
        <taxon>Lysobacterales</taxon>
        <taxon>Lysobacteraceae</taxon>
        <taxon>Stenotrophomonas</taxon>
    </lineage>
</organism>
<evidence type="ECO:0000313" key="3">
    <source>
        <dbReference type="EMBL" id="KRG40409.1"/>
    </source>
</evidence>
<accession>A0A0R0A721</accession>
<comment type="caution">
    <text evidence="3">The sequence shown here is derived from an EMBL/GenBank/DDBJ whole genome shotgun (WGS) entry which is preliminary data.</text>
</comment>
<dbReference type="RefSeq" id="WP_057647749.1">
    <property type="nucleotide sequence ID" value="NZ_LLXU01000098.1"/>
</dbReference>
<evidence type="ECO:0000256" key="2">
    <source>
        <dbReference type="SAM" id="Phobius"/>
    </source>
</evidence>
<gene>
    <name evidence="3" type="ORF">ARC20_01300</name>
</gene>
<reference evidence="3 4" key="1">
    <citation type="submission" date="2015-10" db="EMBL/GenBank/DDBJ databases">
        <title>Genome sequencing and analysis of members of genus Stenotrophomonas.</title>
        <authorList>
            <person name="Patil P.P."/>
            <person name="Midha S."/>
            <person name="Patil P.B."/>
        </authorList>
    </citation>
    <scope>NUCLEOTIDE SEQUENCE [LARGE SCALE GENOMIC DNA]</scope>
    <source>
        <strain evidence="3 4">JCM 16536</strain>
    </source>
</reference>
<dbReference type="Pfam" id="PF04120">
    <property type="entry name" value="Iron_permease"/>
    <property type="match status" value="1"/>
</dbReference>
<dbReference type="STRING" id="676599.ARC20_01300"/>
<proteinExistence type="predicted"/>
<feature type="region of interest" description="Disordered" evidence="1">
    <location>
        <begin position="118"/>
        <end position="149"/>
    </location>
</feature>
<keyword evidence="2" id="KW-1133">Transmembrane helix</keyword>
<keyword evidence="2" id="KW-0812">Transmembrane</keyword>
<protein>
    <recommendedName>
        <fullName evidence="5">Low affinity iron permease family protein</fullName>
    </recommendedName>
</protein>
<feature type="transmembrane region" description="Helical" evidence="2">
    <location>
        <begin position="21"/>
        <end position="41"/>
    </location>
</feature>
<feature type="transmembrane region" description="Helical" evidence="2">
    <location>
        <begin position="47"/>
        <end position="66"/>
    </location>
</feature>
<keyword evidence="2" id="KW-0472">Membrane</keyword>
<evidence type="ECO:0000313" key="4">
    <source>
        <dbReference type="Proteomes" id="UP000051802"/>
    </source>
</evidence>
<name>A0A0R0A721_9GAMM</name>
<dbReference type="InterPro" id="IPR007251">
    <property type="entry name" value="Iron_permease_Fet4"/>
</dbReference>
<sequence length="149" mass="16621">MSIRKLFNTLAKKASTAAGSPWVFAGALGIVIVWGISGPIFGFNDTWQLVINTGTTIITFLMVFLIQHTQNSDTAALHLKLDELIRATHAADNLLLNMEELDEKQLERIRQRYEALATKARDRNSRGRGIASPCRDDELETDDAPRQPD</sequence>
<dbReference type="AlphaFoldDB" id="A0A0R0A721"/>
<evidence type="ECO:0008006" key="5">
    <source>
        <dbReference type="Google" id="ProtNLM"/>
    </source>
</evidence>
<dbReference type="Proteomes" id="UP000051802">
    <property type="component" value="Unassembled WGS sequence"/>
</dbReference>
<evidence type="ECO:0000256" key="1">
    <source>
        <dbReference type="SAM" id="MobiDB-lite"/>
    </source>
</evidence>
<dbReference type="OrthoDB" id="119761at2"/>